<proteinExistence type="predicted"/>
<keyword evidence="2" id="KW-1185">Reference proteome</keyword>
<reference evidence="1" key="1">
    <citation type="submission" date="2023-10" db="EMBL/GenBank/DDBJ databases">
        <title>Genome assembly of Pristionchus species.</title>
        <authorList>
            <person name="Yoshida K."/>
            <person name="Sommer R.J."/>
        </authorList>
    </citation>
    <scope>NUCLEOTIDE SEQUENCE</scope>
    <source>
        <strain evidence="1">RS5133</strain>
    </source>
</reference>
<evidence type="ECO:0000313" key="2">
    <source>
        <dbReference type="Proteomes" id="UP001432322"/>
    </source>
</evidence>
<feature type="non-terminal residue" evidence="1">
    <location>
        <position position="1"/>
    </location>
</feature>
<feature type="non-terminal residue" evidence="1">
    <location>
        <position position="82"/>
    </location>
</feature>
<organism evidence="1 2">
    <name type="scientific">Pristionchus fissidentatus</name>
    <dbReference type="NCBI Taxonomy" id="1538716"/>
    <lineage>
        <taxon>Eukaryota</taxon>
        <taxon>Metazoa</taxon>
        <taxon>Ecdysozoa</taxon>
        <taxon>Nematoda</taxon>
        <taxon>Chromadorea</taxon>
        <taxon>Rhabditida</taxon>
        <taxon>Rhabditina</taxon>
        <taxon>Diplogasteromorpha</taxon>
        <taxon>Diplogasteroidea</taxon>
        <taxon>Neodiplogasteridae</taxon>
        <taxon>Pristionchus</taxon>
    </lineage>
</organism>
<dbReference type="Proteomes" id="UP001432322">
    <property type="component" value="Unassembled WGS sequence"/>
</dbReference>
<name>A0AAV5VMB4_9BILA</name>
<protein>
    <submittedName>
        <fullName evidence="1">Uncharacterized protein</fullName>
    </submittedName>
</protein>
<evidence type="ECO:0000313" key="1">
    <source>
        <dbReference type="EMBL" id="GMT20842.1"/>
    </source>
</evidence>
<dbReference type="EMBL" id="BTSY01000003">
    <property type="protein sequence ID" value="GMT20842.1"/>
    <property type="molecule type" value="Genomic_DNA"/>
</dbReference>
<gene>
    <name evidence="1" type="ORF">PFISCL1PPCAC_12139</name>
</gene>
<sequence>GFDDSNKDRISIEFPTKVAEETMKKLVANNEGTKSFLYDAQCCTESWRNLWTHLGDYWPSHLSNLCEIILWEESSSTAFIQD</sequence>
<comment type="caution">
    <text evidence="1">The sequence shown here is derived from an EMBL/GenBank/DDBJ whole genome shotgun (WGS) entry which is preliminary data.</text>
</comment>
<dbReference type="AlphaFoldDB" id="A0AAV5VMB4"/>
<accession>A0AAV5VMB4</accession>